<dbReference type="PANTHER" id="PTHR45641:SF19">
    <property type="entry name" value="NEPHROCYSTIN-3"/>
    <property type="match status" value="1"/>
</dbReference>
<evidence type="ECO:0000313" key="6">
    <source>
        <dbReference type="Proteomes" id="UP000030651"/>
    </source>
</evidence>
<dbReference type="OrthoDB" id="4659810at2759"/>
<accession>W3WTK7</accession>
<dbReference type="AlphaFoldDB" id="W3WTK7"/>
<dbReference type="RefSeq" id="XP_007838661.1">
    <property type="nucleotide sequence ID" value="XM_007840470.1"/>
</dbReference>
<dbReference type="InterPro" id="IPR011990">
    <property type="entry name" value="TPR-like_helical_dom_sf"/>
</dbReference>
<evidence type="ECO:0000256" key="1">
    <source>
        <dbReference type="ARBA" id="ARBA00022737"/>
    </source>
</evidence>
<dbReference type="Gene3D" id="3.40.50.300">
    <property type="entry name" value="P-loop containing nucleotide triphosphate hydrolases"/>
    <property type="match status" value="1"/>
</dbReference>
<dbReference type="Pfam" id="PF13424">
    <property type="entry name" value="TPR_12"/>
    <property type="match status" value="2"/>
</dbReference>
<dbReference type="OMA" id="RENINWN"/>
<feature type="repeat" description="TPR" evidence="3">
    <location>
        <begin position="867"/>
        <end position="900"/>
    </location>
</feature>
<dbReference type="Pfam" id="PF00931">
    <property type="entry name" value="NB-ARC"/>
    <property type="match status" value="1"/>
</dbReference>
<feature type="repeat" description="TPR" evidence="3">
    <location>
        <begin position="908"/>
        <end position="941"/>
    </location>
</feature>
<dbReference type="InterPro" id="IPR002182">
    <property type="entry name" value="NB-ARC"/>
</dbReference>
<feature type="repeat" description="TPR" evidence="3">
    <location>
        <begin position="782"/>
        <end position="815"/>
    </location>
</feature>
<feature type="domain" description="NB-ARC" evidence="4">
    <location>
        <begin position="297"/>
        <end position="449"/>
    </location>
</feature>
<dbReference type="Proteomes" id="UP000030651">
    <property type="component" value="Unassembled WGS sequence"/>
</dbReference>
<dbReference type="HOGENOM" id="CLU_000288_125_7_1"/>
<dbReference type="GeneID" id="19276902"/>
<sequence>MSSAEFDRLTLAEDSTDSNRVTPLSILDDDESHQIICEEWWEEALRCCKDMLNDEDYKTLEEFGSEEKFVEALLGLREDFGTTIPQGISRLLGETEFFRQQFRDILANFMFIMLPRSVTTGMAWGLTYLVVQVMAKYVKRDDDTASKYAKMILDIRRQLALVKRGTPRDKDMDPAEKQELRHVYITILQALIQFWRDSIKYLRGIPKTSDVQLEQEWKDIEKSFAKAFAAIGETEKFLERYYKQTNFRQQPKQPDGVKLKIFPVHTIPPPMTSLFVGREDILTIMGQWLQSDRHDRNGLAIYTLCGIGGVGKTELAQEYANSAKTKLDAVFWVMSEKKDLLAAEFSNIAVQLHLEGAKFDGDAANNRRLVQDWFRTADESWLLILDNVEDFDHIKDYLPPPESKGSVIVTTRYPGLARRLSLHGGRSSTVEKLGKDQARNLFLELLFREEENSTTAKETQFQAPELPPQEVKALDFLLKELDGLALGIQQMVASIKHGLPSCTHNLAKFVKRYQKHLPHLLEKDPAMRPHRLNTLWAMTFDNMRTHSSNPYAWNILGTLCCFQPDEIPMKVFLDLNPSLAAGNLEFCSDEFYVVDGISFLRNLGLVDVQGESDDRISLHRLTQVAFILQKDLEGSERQTIFESASVLINDAFPKQIEGRMMYGDWEKCREYIKHAMSLYDLYGRLKGASLPLSCTQAFAELMTNCAWYVSDLGDWDDTLQLTHGAAEACKEVDEGGLTRAHLLNTESQIHFSMNKLDKCREALEESQRIREKRLGLVHEELANTYMNLGNLEAAEGNYDKSLDFYERSIHIREQIPNPGAQLMVGLCHLNLARALLWKGDFESSGAELDKSQSIMEEHGGENYHDIVFVHFMRGNLYFEQGDLEKARELYQASLDMLVAQMSTHPKVAAIHFKIGTTHYRLGRWQEAMVALSKALHVARNREENTLGEQARIIRRQAQVLESIPSPGPSVELLRLVNGDSRDSETLRAIAERLRFRVTGIDSFQARYTDDEEEIAFNMLVGFFDR</sequence>
<dbReference type="EMBL" id="KI912117">
    <property type="protein sequence ID" value="ETS76502.1"/>
    <property type="molecule type" value="Genomic_DNA"/>
</dbReference>
<dbReference type="InterPro" id="IPR027417">
    <property type="entry name" value="P-loop_NTPase"/>
</dbReference>
<proteinExistence type="predicted"/>
<evidence type="ECO:0000256" key="3">
    <source>
        <dbReference type="PROSITE-ProRule" id="PRU00339"/>
    </source>
</evidence>
<dbReference type="GO" id="GO:0043531">
    <property type="term" value="F:ADP binding"/>
    <property type="evidence" value="ECO:0007669"/>
    <property type="project" value="InterPro"/>
</dbReference>
<keyword evidence="6" id="KW-1185">Reference proteome</keyword>
<evidence type="ECO:0000259" key="4">
    <source>
        <dbReference type="Pfam" id="PF00931"/>
    </source>
</evidence>
<dbReference type="eggNOG" id="KOG4658">
    <property type="taxonomic scope" value="Eukaryota"/>
</dbReference>
<dbReference type="InParanoid" id="W3WTK7"/>
<dbReference type="KEGG" id="pfy:PFICI_11889"/>
<reference evidence="6" key="1">
    <citation type="journal article" date="2015" name="BMC Genomics">
        <title>Genomic and transcriptomic analysis of the endophytic fungus Pestalotiopsis fici reveals its lifestyle and high potential for synthesis of natural products.</title>
        <authorList>
            <person name="Wang X."/>
            <person name="Zhang X."/>
            <person name="Liu L."/>
            <person name="Xiang M."/>
            <person name="Wang W."/>
            <person name="Sun X."/>
            <person name="Che Y."/>
            <person name="Guo L."/>
            <person name="Liu G."/>
            <person name="Guo L."/>
            <person name="Wang C."/>
            <person name="Yin W.B."/>
            <person name="Stadler M."/>
            <person name="Zhang X."/>
            <person name="Liu X."/>
        </authorList>
    </citation>
    <scope>NUCLEOTIDE SEQUENCE [LARGE SCALE GENOMIC DNA]</scope>
    <source>
        <strain evidence="6">W106-1 / CGMCC3.15140</strain>
    </source>
</reference>
<organism evidence="5 6">
    <name type="scientific">Pestalotiopsis fici (strain W106-1 / CGMCC3.15140)</name>
    <dbReference type="NCBI Taxonomy" id="1229662"/>
    <lineage>
        <taxon>Eukaryota</taxon>
        <taxon>Fungi</taxon>
        <taxon>Dikarya</taxon>
        <taxon>Ascomycota</taxon>
        <taxon>Pezizomycotina</taxon>
        <taxon>Sordariomycetes</taxon>
        <taxon>Xylariomycetidae</taxon>
        <taxon>Amphisphaeriales</taxon>
        <taxon>Sporocadaceae</taxon>
        <taxon>Pestalotiopsis</taxon>
    </lineage>
</organism>
<dbReference type="SMART" id="SM00028">
    <property type="entry name" value="TPR"/>
    <property type="match status" value="5"/>
</dbReference>
<dbReference type="PANTHER" id="PTHR45641">
    <property type="entry name" value="TETRATRICOPEPTIDE REPEAT PROTEIN (AFU_ORTHOLOGUE AFUA_6G03870)"/>
    <property type="match status" value="1"/>
</dbReference>
<evidence type="ECO:0000256" key="2">
    <source>
        <dbReference type="ARBA" id="ARBA00022803"/>
    </source>
</evidence>
<dbReference type="InterPro" id="IPR019734">
    <property type="entry name" value="TPR_rpt"/>
</dbReference>
<keyword evidence="2 3" id="KW-0802">TPR repeat</keyword>
<dbReference type="STRING" id="1229662.W3WTK7"/>
<keyword evidence="1" id="KW-0677">Repeat</keyword>
<name>W3WTK7_PESFW</name>
<dbReference type="SUPFAM" id="SSF52540">
    <property type="entry name" value="P-loop containing nucleoside triphosphate hydrolases"/>
    <property type="match status" value="1"/>
</dbReference>
<evidence type="ECO:0000313" key="5">
    <source>
        <dbReference type="EMBL" id="ETS76502.1"/>
    </source>
</evidence>
<dbReference type="PROSITE" id="PS50005">
    <property type="entry name" value="TPR"/>
    <property type="match status" value="3"/>
</dbReference>
<dbReference type="SUPFAM" id="SSF48452">
    <property type="entry name" value="TPR-like"/>
    <property type="match status" value="1"/>
</dbReference>
<gene>
    <name evidence="5" type="ORF">PFICI_11889</name>
</gene>
<dbReference type="Gene3D" id="1.25.40.10">
    <property type="entry name" value="Tetratricopeptide repeat domain"/>
    <property type="match status" value="2"/>
</dbReference>
<protein>
    <recommendedName>
        <fullName evidence="4">NB-ARC domain-containing protein</fullName>
    </recommendedName>
</protein>